<dbReference type="EMBL" id="LT838272">
    <property type="protein sequence ID" value="SMB98721.1"/>
    <property type="molecule type" value="Genomic_DNA"/>
</dbReference>
<dbReference type="AlphaFoldDB" id="A0A1W1W018"/>
<evidence type="ECO:0000313" key="2">
    <source>
        <dbReference type="Proteomes" id="UP000192569"/>
    </source>
</evidence>
<gene>
    <name evidence="1" type="ORF">SAMN00808754_2514</name>
</gene>
<evidence type="ECO:0000313" key="1">
    <source>
        <dbReference type="EMBL" id="SMB98721.1"/>
    </source>
</evidence>
<dbReference type="STRING" id="698762.SAMN00808754_2514"/>
<dbReference type="Proteomes" id="UP000192569">
    <property type="component" value="Chromosome I"/>
</dbReference>
<dbReference type="OrthoDB" id="1724633at2"/>
<reference evidence="1 2" key="1">
    <citation type="submission" date="2017-04" db="EMBL/GenBank/DDBJ databases">
        <authorList>
            <person name="Afonso C.L."/>
            <person name="Miller P.J."/>
            <person name="Scott M.A."/>
            <person name="Spackman E."/>
            <person name="Goraichik I."/>
            <person name="Dimitrov K.M."/>
            <person name="Suarez D.L."/>
            <person name="Swayne D.E."/>
        </authorList>
    </citation>
    <scope>NUCLEOTIDE SEQUENCE [LARGE SCALE GENOMIC DNA]</scope>
    <source>
        <strain evidence="1 2">ToBE</strain>
    </source>
</reference>
<organism evidence="1 2">
    <name type="scientific">Thermanaeromonas toyohensis ToBE</name>
    <dbReference type="NCBI Taxonomy" id="698762"/>
    <lineage>
        <taxon>Bacteria</taxon>
        <taxon>Bacillati</taxon>
        <taxon>Bacillota</taxon>
        <taxon>Clostridia</taxon>
        <taxon>Neomoorellales</taxon>
        <taxon>Neomoorellaceae</taxon>
        <taxon>Thermanaeromonas</taxon>
    </lineage>
</organism>
<accession>A0A1W1W018</accession>
<sequence length="100" mass="11703">MALSDLELTVNLYTEGEQFFDLLKAAIRDWRNSPWGHERQRAGYAVELYRRGLNILRAHLEETRAKAEEGYFTEEDKRILSQAEGRLAYWEKKLAELIGS</sequence>
<protein>
    <submittedName>
        <fullName evidence="1">Uncharacterized protein</fullName>
    </submittedName>
</protein>
<keyword evidence="2" id="KW-1185">Reference proteome</keyword>
<dbReference type="RefSeq" id="WP_084666115.1">
    <property type="nucleotide sequence ID" value="NZ_LT838272.1"/>
</dbReference>
<name>A0A1W1W018_9FIRM</name>
<proteinExistence type="predicted"/>